<dbReference type="EMBL" id="KZ857390">
    <property type="protein sequence ID" value="RDX52380.1"/>
    <property type="molecule type" value="Genomic_DNA"/>
</dbReference>
<evidence type="ECO:0000313" key="2">
    <source>
        <dbReference type="EMBL" id="RDX52380.1"/>
    </source>
</evidence>
<dbReference type="AlphaFoldDB" id="A0A371DIL9"/>
<evidence type="ECO:0000313" key="3">
    <source>
        <dbReference type="Proteomes" id="UP000256964"/>
    </source>
</evidence>
<name>A0A371DIL9_9APHY</name>
<reference evidence="2 3" key="1">
    <citation type="journal article" date="2018" name="Biotechnol. Biofuels">
        <title>Integrative visual omics of the white-rot fungus Polyporus brumalis exposes the biotechnological potential of its oxidative enzymes for delignifying raw plant biomass.</title>
        <authorList>
            <person name="Miyauchi S."/>
            <person name="Rancon A."/>
            <person name="Drula E."/>
            <person name="Hage H."/>
            <person name="Chaduli D."/>
            <person name="Favel A."/>
            <person name="Grisel S."/>
            <person name="Henrissat B."/>
            <person name="Herpoel-Gimbert I."/>
            <person name="Ruiz-Duenas F.J."/>
            <person name="Chevret D."/>
            <person name="Hainaut M."/>
            <person name="Lin J."/>
            <person name="Wang M."/>
            <person name="Pangilinan J."/>
            <person name="Lipzen A."/>
            <person name="Lesage-Meessen L."/>
            <person name="Navarro D."/>
            <person name="Riley R."/>
            <person name="Grigoriev I.V."/>
            <person name="Zhou S."/>
            <person name="Raouche S."/>
            <person name="Rosso M.N."/>
        </authorList>
    </citation>
    <scope>NUCLEOTIDE SEQUENCE [LARGE SCALE GENOMIC DNA]</scope>
    <source>
        <strain evidence="2 3">BRFM 1820</strain>
    </source>
</reference>
<sequence length="741" mass="81394">MAMSRSFCLVSVFTTTVITIFYDLVNYYDGTGRASSVMDVYRQMACFGGGHLLDNLTKHRTAIGSTLGVPVLWVLIRQWAAAFFSRISWARTDTLCRASGRRGIFIGIVYSLDGPPHSQAIVVSAPSAPDIQTRNTLALWPITAGLTTPIVRRLFLGSHGLLGFFSVNSLVSAYQRTYYAIAALLDPDAFDLSAYLATPINLHSLLGPSSADSTADISLGSLAIYDLLPAYCYAIYPIRRLLSPVLGLDCLGGPSTEAALALHHPNLLITSRTSPALRISTSVFHWLNTRKYGREDVTFAPIEELEREKVKLAIVYGLQLVLASTTPELSFGAFSTQDLLAAFAYTYNPVKGHTIGPGFACTILRVVHRNKCANLNVQIFNGRTCARLLTLLEDPPESFRGPRAFARIASDTEGSSSDTDSPFPYTDGSDFDFDALHLGLDSDWDTDGSACDDSGSDLDEMMWMLDELSMDDYPSLYGWELEELVRALQALTIDDLLDLCDSELEDLLALLKMVSPLGVYSSDAGFEPRFLADVGHLLEVVKAHVSGHPESGEGDGEATASLRAALARLLADNIDASLDGLKPQGPPVSHRCCVLRELLARLRSRRHEADTSDLLSTALRTDDRFISASPWKGKGKASDFDLDSEVSSRSPGLPTLPRTRTRRGRYAANSDASSDDSKPASETQKKKKRHRGGKRIPMAERRRRARRTFQEKLAPLREVEFVEGPSWAPDDQKWCEGFGMW</sequence>
<feature type="region of interest" description="Disordered" evidence="1">
    <location>
        <begin position="628"/>
        <end position="706"/>
    </location>
</feature>
<proteinExistence type="predicted"/>
<protein>
    <submittedName>
        <fullName evidence="2">Uncharacterized protein</fullName>
    </submittedName>
</protein>
<keyword evidence="3" id="KW-1185">Reference proteome</keyword>
<gene>
    <name evidence="2" type="ORF">OH76DRAFT_1400191</name>
</gene>
<feature type="compositionally biased region" description="Basic residues" evidence="1">
    <location>
        <begin position="685"/>
        <end position="694"/>
    </location>
</feature>
<organism evidence="2 3">
    <name type="scientific">Lentinus brumalis</name>
    <dbReference type="NCBI Taxonomy" id="2498619"/>
    <lineage>
        <taxon>Eukaryota</taxon>
        <taxon>Fungi</taxon>
        <taxon>Dikarya</taxon>
        <taxon>Basidiomycota</taxon>
        <taxon>Agaricomycotina</taxon>
        <taxon>Agaricomycetes</taxon>
        <taxon>Polyporales</taxon>
        <taxon>Polyporaceae</taxon>
        <taxon>Lentinus</taxon>
    </lineage>
</organism>
<accession>A0A371DIL9</accession>
<evidence type="ECO:0000256" key="1">
    <source>
        <dbReference type="SAM" id="MobiDB-lite"/>
    </source>
</evidence>
<dbReference type="Proteomes" id="UP000256964">
    <property type="component" value="Unassembled WGS sequence"/>
</dbReference>